<evidence type="ECO:0000313" key="2">
    <source>
        <dbReference type="EMBL" id="GIM92960.1"/>
    </source>
</evidence>
<keyword evidence="3" id="KW-1185">Reference proteome</keyword>
<keyword evidence="1" id="KW-0472">Membrane</keyword>
<sequence length="206" mass="22348">MDPEDDQAPADPLALIERERANLVRHIAPDPRLMYWPWGFAWLIGFTLLFLRYGPDGKVYVNLPDWLPLTVLMLLFIAAGLVTGFAGSRSVRRTSGPTSQAGLAYGLTWSIAFFGFSVLYARLANDLPDQQAGLLWAGGMVALTGALHMAGSAIWQDRQLFVLGAWTSVINIVGIVAGPGWHSLIVAIAGGAGMIVAGFLGWRRLR</sequence>
<reference evidence="2 3" key="1">
    <citation type="submission" date="2021-03" db="EMBL/GenBank/DDBJ databases">
        <title>Whole genome shotgun sequence of Actinoplanes toevensis NBRC 105298.</title>
        <authorList>
            <person name="Komaki H."/>
            <person name="Tamura T."/>
        </authorList>
    </citation>
    <scope>NUCLEOTIDE SEQUENCE [LARGE SCALE GENOMIC DNA]</scope>
    <source>
        <strain evidence="2 3">NBRC 105298</strain>
    </source>
</reference>
<evidence type="ECO:0000256" key="1">
    <source>
        <dbReference type="SAM" id="Phobius"/>
    </source>
</evidence>
<dbReference type="RefSeq" id="WP_213008795.1">
    <property type="nucleotide sequence ID" value="NZ_BOQN01000061.1"/>
</dbReference>
<organism evidence="2 3">
    <name type="scientific">Paractinoplanes toevensis</name>
    <dbReference type="NCBI Taxonomy" id="571911"/>
    <lineage>
        <taxon>Bacteria</taxon>
        <taxon>Bacillati</taxon>
        <taxon>Actinomycetota</taxon>
        <taxon>Actinomycetes</taxon>
        <taxon>Micromonosporales</taxon>
        <taxon>Micromonosporaceae</taxon>
        <taxon>Paractinoplanes</taxon>
    </lineage>
</organism>
<feature type="transmembrane region" description="Helical" evidence="1">
    <location>
        <begin position="100"/>
        <end position="121"/>
    </location>
</feature>
<keyword evidence="1" id="KW-1133">Transmembrane helix</keyword>
<feature type="transmembrane region" description="Helical" evidence="1">
    <location>
        <begin position="160"/>
        <end position="178"/>
    </location>
</feature>
<feature type="transmembrane region" description="Helical" evidence="1">
    <location>
        <begin position="184"/>
        <end position="202"/>
    </location>
</feature>
<dbReference type="AlphaFoldDB" id="A0A919W5H5"/>
<accession>A0A919W5H5</accession>
<feature type="transmembrane region" description="Helical" evidence="1">
    <location>
        <begin position="133"/>
        <end position="155"/>
    </location>
</feature>
<dbReference type="EMBL" id="BOQN01000061">
    <property type="protein sequence ID" value="GIM92960.1"/>
    <property type="molecule type" value="Genomic_DNA"/>
</dbReference>
<feature type="transmembrane region" description="Helical" evidence="1">
    <location>
        <begin position="66"/>
        <end position="88"/>
    </location>
</feature>
<keyword evidence="1" id="KW-0812">Transmembrane</keyword>
<feature type="transmembrane region" description="Helical" evidence="1">
    <location>
        <begin position="35"/>
        <end position="54"/>
    </location>
</feature>
<proteinExistence type="predicted"/>
<dbReference type="Proteomes" id="UP000677082">
    <property type="component" value="Unassembled WGS sequence"/>
</dbReference>
<comment type="caution">
    <text evidence="2">The sequence shown here is derived from an EMBL/GenBank/DDBJ whole genome shotgun (WGS) entry which is preliminary data.</text>
</comment>
<name>A0A919W5H5_9ACTN</name>
<protein>
    <submittedName>
        <fullName evidence="2">Uncharacterized protein</fullName>
    </submittedName>
</protein>
<evidence type="ECO:0000313" key="3">
    <source>
        <dbReference type="Proteomes" id="UP000677082"/>
    </source>
</evidence>
<gene>
    <name evidence="2" type="ORF">Ato02nite_047530</name>
</gene>